<dbReference type="GeneID" id="24918318"/>
<proteinExistence type="inferred from homology"/>
<dbReference type="RefSeq" id="XP_012894813.1">
    <property type="nucleotide sequence ID" value="XM_013039359.1"/>
</dbReference>
<feature type="site" description="May act as a substrate filter by repelling compounds with a negatively charged alpha-carboxylate" evidence="19">
    <location>
        <position position="74"/>
    </location>
</feature>
<dbReference type="GO" id="GO:0001514">
    <property type="term" value="P:selenocysteine incorporation"/>
    <property type="evidence" value="ECO:0007669"/>
    <property type="project" value="TreeGrafter"/>
</dbReference>
<dbReference type="InterPro" id="IPR015421">
    <property type="entry name" value="PyrdxlP-dep_Trfase_major"/>
</dbReference>
<keyword evidence="8 17" id="KW-0808">Transferase</keyword>
<comment type="pathway">
    <text evidence="3 17">Aminoacyl-tRNA biosynthesis; selenocysteinyl-tRNA(Sec) biosynthesis; selenocysteinyl-tRNA(Sec) from L-seryl-tRNA(Sec) (archaeal/eukaryal route): step 2/2.</text>
</comment>
<dbReference type="InterPro" id="IPR019872">
    <property type="entry name" value="Sec-tRNA_Se_transferase"/>
</dbReference>
<feature type="binding site" evidence="18">
    <location>
        <position position="75"/>
    </location>
    <ligand>
        <name>pyridoxal 5'-phosphate</name>
        <dbReference type="ChEBI" id="CHEBI:597326"/>
    </ligand>
</feature>
<evidence type="ECO:0000256" key="6">
    <source>
        <dbReference type="ARBA" id="ARBA00021963"/>
    </source>
</evidence>
<keyword evidence="9 17" id="KW-0694">RNA-binding</keyword>
<dbReference type="PANTHER" id="PTHR12944:SF2">
    <property type="entry name" value="O-PHOSPHOSERYL-TRNA(SEC) SELENIUM TRANSFERASE"/>
    <property type="match status" value="1"/>
</dbReference>
<keyword evidence="10 17" id="KW-0663">Pyridoxal phosphate</keyword>
<evidence type="ECO:0000256" key="17">
    <source>
        <dbReference type="PIRNR" id="PIRNR017689"/>
    </source>
</evidence>
<protein>
    <recommendedName>
        <fullName evidence="6 17">O-phosphoseryl-tRNA(Sec) selenium transferase</fullName>
        <ecNumber evidence="5 17">2.9.1.2</ecNumber>
    </recommendedName>
    <alternativeName>
        <fullName evidence="13 17">Selenocysteine synthase</fullName>
    </alternativeName>
    <alternativeName>
        <fullName evidence="14 17">Selenocysteinyl-tRNA(Sec) synthase</fullName>
    </alternativeName>
    <alternativeName>
        <fullName evidence="15 17">Sep-tRNA:Sec-tRNA synthase</fullName>
    </alternativeName>
</protein>
<dbReference type="Proteomes" id="UP000008312">
    <property type="component" value="Unassembled WGS sequence"/>
</dbReference>
<dbReference type="GO" id="GO:0000049">
    <property type="term" value="F:tRNA binding"/>
    <property type="evidence" value="ECO:0007669"/>
    <property type="project" value="UniProtKB-UniRule"/>
</dbReference>
<keyword evidence="17" id="KW-0963">Cytoplasm</keyword>
<evidence type="ECO:0000256" key="16">
    <source>
        <dbReference type="ARBA" id="ARBA00048808"/>
    </source>
</evidence>
<evidence type="ECO:0000256" key="10">
    <source>
        <dbReference type="ARBA" id="ARBA00022898"/>
    </source>
</evidence>
<keyword evidence="7 17" id="KW-0820">tRNA-binding</keyword>
<dbReference type="OMA" id="MSHANDY"/>
<dbReference type="NCBIfam" id="TIGR03531">
    <property type="entry name" value="selenium_SpcS"/>
    <property type="match status" value="1"/>
</dbReference>
<dbReference type="SUPFAM" id="SSF53383">
    <property type="entry name" value="PLP-dependent transferases"/>
    <property type="match status" value="1"/>
</dbReference>
<dbReference type="AlphaFoldDB" id="D8LWX0"/>
<feature type="binding site" evidence="18">
    <location>
        <position position="271"/>
    </location>
    <ligand>
        <name>tRNA</name>
        <dbReference type="ChEBI" id="CHEBI:17843"/>
    </ligand>
</feature>
<evidence type="ECO:0000256" key="15">
    <source>
        <dbReference type="ARBA" id="ARBA00032693"/>
    </source>
</evidence>
<keyword evidence="12 17" id="KW-0711">Selenium</keyword>
<evidence type="ECO:0000256" key="1">
    <source>
        <dbReference type="ARBA" id="ARBA00001933"/>
    </source>
</evidence>
<feature type="binding site" evidence="18">
    <location>
        <position position="105"/>
    </location>
    <ligand>
        <name>substrate</name>
    </ligand>
</feature>
<evidence type="ECO:0000256" key="12">
    <source>
        <dbReference type="ARBA" id="ARBA00023266"/>
    </source>
</evidence>
<organism evidence="20">
    <name type="scientific">Blastocystis hominis</name>
    <dbReference type="NCBI Taxonomy" id="12968"/>
    <lineage>
        <taxon>Eukaryota</taxon>
        <taxon>Sar</taxon>
        <taxon>Stramenopiles</taxon>
        <taxon>Bigyra</taxon>
        <taxon>Opalozoa</taxon>
        <taxon>Opalinata</taxon>
        <taxon>Blastocystidae</taxon>
        <taxon>Blastocystis</taxon>
    </lineage>
</organism>
<evidence type="ECO:0000256" key="13">
    <source>
        <dbReference type="ARBA" id="ARBA00030669"/>
    </source>
</evidence>
<name>D8LWX0_BLAHO</name>
<dbReference type="GO" id="GO:0005737">
    <property type="term" value="C:cytoplasm"/>
    <property type="evidence" value="ECO:0007669"/>
    <property type="project" value="UniProtKB-SubCell"/>
</dbReference>
<dbReference type="OrthoDB" id="10263545at2759"/>
<dbReference type="FunCoup" id="D8LWX0">
    <property type="interactions" value="80"/>
</dbReference>
<evidence type="ECO:0000256" key="3">
    <source>
        <dbReference type="ARBA" id="ARBA00004822"/>
    </source>
</evidence>
<dbReference type="InParanoid" id="D8LWX0"/>
<evidence type="ECO:0000256" key="2">
    <source>
        <dbReference type="ARBA" id="ARBA00002552"/>
    </source>
</evidence>
<dbReference type="EMBL" id="FN668639">
    <property type="protein sequence ID" value="CBK20765.2"/>
    <property type="molecule type" value="Genomic_DNA"/>
</dbReference>
<dbReference type="EC" id="2.9.1.2" evidence="5 17"/>
<dbReference type="UniPathway" id="UPA00906">
    <property type="reaction ID" value="UER00898"/>
</dbReference>
<evidence type="ECO:0000256" key="14">
    <source>
        <dbReference type="ARBA" id="ARBA00032048"/>
    </source>
</evidence>
<keyword evidence="21" id="KW-1185">Reference proteome</keyword>
<dbReference type="PANTHER" id="PTHR12944">
    <property type="entry name" value="SOLUBLE LIVER ANTIGEN/LIVER PANCREAS ANTIGEN"/>
    <property type="match status" value="1"/>
</dbReference>
<evidence type="ECO:0000256" key="9">
    <source>
        <dbReference type="ARBA" id="ARBA00022884"/>
    </source>
</evidence>
<evidence type="ECO:0000256" key="8">
    <source>
        <dbReference type="ARBA" id="ARBA00022679"/>
    </source>
</evidence>
<evidence type="ECO:0000256" key="18">
    <source>
        <dbReference type="PIRSR" id="PIRSR017689-1"/>
    </source>
</evidence>
<evidence type="ECO:0000256" key="19">
    <source>
        <dbReference type="PIRSR" id="PIRSR017689-50"/>
    </source>
</evidence>
<comment type="similarity">
    <text evidence="4 17">Belongs to the SepSecS family.</text>
</comment>
<evidence type="ECO:0000256" key="7">
    <source>
        <dbReference type="ARBA" id="ARBA00022555"/>
    </source>
</evidence>
<comment type="cofactor">
    <cofactor evidence="1 17">
        <name>pyridoxal 5'-phosphate</name>
        <dbReference type="ChEBI" id="CHEBI:597326"/>
    </cofactor>
</comment>
<reference evidence="20" key="1">
    <citation type="submission" date="2010-02" db="EMBL/GenBank/DDBJ databases">
        <title>Sequencing and annotation of the Blastocystis hominis genome.</title>
        <authorList>
            <person name="Wincker P."/>
        </authorList>
    </citation>
    <scope>NUCLEOTIDE SEQUENCE</scope>
    <source>
        <strain evidence="20">Singapore isolate B</strain>
    </source>
</reference>
<gene>
    <name evidence="20" type="ORF">GSBLH_T00001037001</name>
</gene>
<feature type="binding site" evidence="18">
    <location>
        <position position="404"/>
    </location>
    <ligand>
        <name>tRNA</name>
        <dbReference type="ChEBI" id="CHEBI:17843"/>
    </ligand>
</feature>
<feature type="binding site" evidence="18">
    <location>
        <position position="313"/>
    </location>
    <ligand>
        <name>substrate</name>
    </ligand>
</feature>
<dbReference type="InterPro" id="IPR008829">
    <property type="entry name" value="SepSecS/SepCysS"/>
</dbReference>
<evidence type="ECO:0000256" key="11">
    <source>
        <dbReference type="ARBA" id="ARBA00022917"/>
    </source>
</evidence>
<feature type="modified residue" description="N6-(pyridoxal phosphate)lysine" evidence="19">
    <location>
        <position position="284"/>
    </location>
</feature>
<dbReference type="Gene3D" id="3.40.640.10">
    <property type="entry name" value="Type I PLP-dependent aspartate aminotransferase-like (Major domain)"/>
    <property type="match status" value="1"/>
</dbReference>
<accession>D8LWX0</accession>
<dbReference type="GO" id="GO:0098621">
    <property type="term" value="F:O-phosphoseryl-tRNA(Sec) selenium transferase activity"/>
    <property type="evidence" value="ECO:0007669"/>
    <property type="project" value="UniProtKB-EC"/>
</dbReference>
<comment type="subcellular location">
    <subcellularLocation>
        <location evidence="17">Cytoplasm</location>
    </subcellularLocation>
</comment>
<feature type="binding site" evidence="18">
    <location>
        <position position="469"/>
    </location>
    <ligand>
        <name>tRNA</name>
        <dbReference type="ChEBI" id="CHEBI:17843"/>
    </ligand>
</feature>
<dbReference type="PIRSF" id="PIRSF017689">
    <property type="entry name" value="SepSecS"/>
    <property type="match status" value="1"/>
</dbReference>
<keyword evidence="11 17" id="KW-0648">Protein biosynthesis</keyword>
<evidence type="ECO:0000313" key="21">
    <source>
        <dbReference type="Proteomes" id="UP000008312"/>
    </source>
</evidence>
<comment type="function">
    <text evidence="2 17">Converts O-phosphoseryl-tRNA(Sec) to selenocysteinyl-tRNA(Sec) required for selenoprotein biosynthesis.</text>
</comment>
<comment type="catalytic activity">
    <reaction evidence="16 17">
        <text>O-phospho-L-seryl-tRNA(Sec) + selenophosphate + H2O = L-selenocysteinyl-tRNA(Sec) + 2 phosphate</text>
        <dbReference type="Rhea" id="RHEA:25041"/>
        <dbReference type="Rhea" id="RHEA-COMP:9743"/>
        <dbReference type="Rhea" id="RHEA-COMP:9947"/>
        <dbReference type="ChEBI" id="CHEBI:15377"/>
        <dbReference type="ChEBI" id="CHEBI:16144"/>
        <dbReference type="ChEBI" id="CHEBI:43474"/>
        <dbReference type="ChEBI" id="CHEBI:78551"/>
        <dbReference type="ChEBI" id="CHEBI:78573"/>
        <dbReference type="EC" id="2.9.1.2"/>
    </reaction>
</comment>
<evidence type="ECO:0000256" key="5">
    <source>
        <dbReference type="ARBA" id="ARBA00012464"/>
    </source>
</evidence>
<feature type="binding site" evidence="18">
    <location>
        <position position="97"/>
    </location>
    <ligand>
        <name>substrate</name>
    </ligand>
</feature>
<sequence>MNEKNFEYARSLIPATYVNQGRDAIKRRENLVKDLLTHRKIPEIGWDDQSIELFLNDLSLMDSNNFLGNSGVGEREGRIASTLVAKRHFYLAHGIGRAGDVAAIQPKAAGSSLICELTRKMAVDFIQTCGITEVKDCIVLPLATGMSISMCLLSLRLNNPTAKYVIWFRVDQKTCLKSILTTGLEPIIIDPVPEGDELNTNLGALREKLESIKREEILCIIPTTSVFAPRLPDDIVGVSKLAKEFSVPVIVNNAYGLQSGATCKAIDRAIRVGRIDMLVSSTDKNMLVPVGGALVYSPQSGMVDLVRKNYPGRASMSPILDVFITLLSMGKRELRSVLKEREDCYQYLLDRLGEVAGRYKQRVLRTPRNPISIAVTLDNPFPEDDSFEYSDEDITKFGAMLYTRGVSGSRCVGFHNKKSVGKYEFANYGGHTDHYPHAYFTSAAAIGVKKEEIDVFIDRLEKNWKQYQKDLEKKRQKKETQE</sequence>
<dbReference type="GO" id="GO:0001717">
    <property type="term" value="P:conversion of seryl-tRNAsec to selenocys-tRNAsec"/>
    <property type="evidence" value="ECO:0007669"/>
    <property type="project" value="UniProtKB-UniRule"/>
</dbReference>
<evidence type="ECO:0000256" key="4">
    <source>
        <dbReference type="ARBA" id="ARBA00007037"/>
    </source>
</evidence>
<dbReference type="Pfam" id="PF05889">
    <property type="entry name" value="SepSecS"/>
    <property type="match status" value="1"/>
</dbReference>
<evidence type="ECO:0000313" key="20">
    <source>
        <dbReference type="EMBL" id="CBK20765.2"/>
    </source>
</evidence>
<dbReference type="InterPro" id="IPR015424">
    <property type="entry name" value="PyrdxlP-dep_Trfase"/>
</dbReference>